<dbReference type="InterPro" id="IPR050863">
    <property type="entry name" value="CenT-Element_Derived"/>
</dbReference>
<dbReference type="STRING" id="6669.E9HU09"/>
<gene>
    <name evidence="1" type="ORF">DAPPUDRAFT_117876</name>
</gene>
<dbReference type="OMA" id="LWAHENC"/>
<evidence type="ECO:0000313" key="2">
    <source>
        <dbReference type="Proteomes" id="UP000000305"/>
    </source>
</evidence>
<protein>
    <recommendedName>
        <fullName evidence="3">DDE-1 domain-containing protein</fullName>
    </recommendedName>
</protein>
<dbReference type="InParanoid" id="E9HU09"/>
<dbReference type="GO" id="GO:0003677">
    <property type="term" value="F:DNA binding"/>
    <property type="evidence" value="ECO:0000318"/>
    <property type="project" value="GO_Central"/>
</dbReference>
<dbReference type="HOGENOM" id="CLU_013929_10_7_1"/>
<dbReference type="EMBL" id="GL732793">
    <property type="protein sequence ID" value="EFX64772.1"/>
    <property type="molecule type" value="Genomic_DNA"/>
</dbReference>
<accession>E9HU09</accession>
<dbReference type="eggNOG" id="KOG3105">
    <property type="taxonomic scope" value="Eukaryota"/>
</dbReference>
<dbReference type="PANTHER" id="PTHR19303:SF71">
    <property type="entry name" value="ZINC FINGER PHD-TYPE DOMAIN-CONTAINING PROTEIN"/>
    <property type="match status" value="1"/>
</dbReference>
<keyword evidence="2" id="KW-1185">Reference proteome</keyword>
<dbReference type="OrthoDB" id="6377204at2759"/>
<dbReference type="PhylomeDB" id="E9HU09"/>
<evidence type="ECO:0000313" key="1">
    <source>
        <dbReference type="EMBL" id="EFX64772.1"/>
    </source>
</evidence>
<evidence type="ECO:0008006" key="3">
    <source>
        <dbReference type="Google" id="ProtNLM"/>
    </source>
</evidence>
<dbReference type="PANTHER" id="PTHR19303">
    <property type="entry name" value="TRANSPOSON"/>
    <property type="match status" value="1"/>
</dbReference>
<reference evidence="1 2" key="1">
    <citation type="journal article" date="2011" name="Science">
        <title>The ecoresponsive genome of Daphnia pulex.</title>
        <authorList>
            <person name="Colbourne J.K."/>
            <person name="Pfrender M.E."/>
            <person name="Gilbert D."/>
            <person name="Thomas W.K."/>
            <person name="Tucker A."/>
            <person name="Oakley T.H."/>
            <person name="Tokishita S."/>
            <person name="Aerts A."/>
            <person name="Arnold G.J."/>
            <person name="Basu M.K."/>
            <person name="Bauer D.J."/>
            <person name="Caceres C.E."/>
            <person name="Carmel L."/>
            <person name="Casola C."/>
            <person name="Choi J.H."/>
            <person name="Detter J.C."/>
            <person name="Dong Q."/>
            <person name="Dusheyko S."/>
            <person name="Eads B.D."/>
            <person name="Frohlich T."/>
            <person name="Geiler-Samerotte K.A."/>
            <person name="Gerlach D."/>
            <person name="Hatcher P."/>
            <person name="Jogdeo S."/>
            <person name="Krijgsveld J."/>
            <person name="Kriventseva E.V."/>
            <person name="Kultz D."/>
            <person name="Laforsch C."/>
            <person name="Lindquist E."/>
            <person name="Lopez J."/>
            <person name="Manak J.R."/>
            <person name="Muller J."/>
            <person name="Pangilinan J."/>
            <person name="Patwardhan R.P."/>
            <person name="Pitluck S."/>
            <person name="Pritham E.J."/>
            <person name="Rechtsteiner A."/>
            <person name="Rho M."/>
            <person name="Rogozin I.B."/>
            <person name="Sakarya O."/>
            <person name="Salamov A."/>
            <person name="Schaack S."/>
            <person name="Shapiro H."/>
            <person name="Shiga Y."/>
            <person name="Skalitzky C."/>
            <person name="Smith Z."/>
            <person name="Souvorov A."/>
            <person name="Sung W."/>
            <person name="Tang Z."/>
            <person name="Tsuchiya D."/>
            <person name="Tu H."/>
            <person name="Vos H."/>
            <person name="Wang M."/>
            <person name="Wolf Y.I."/>
            <person name="Yamagata H."/>
            <person name="Yamada T."/>
            <person name="Ye Y."/>
            <person name="Shaw J.R."/>
            <person name="Andrews J."/>
            <person name="Crease T.J."/>
            <person name="Tang H."/>
            <person name="Lucas S.M."/>
            <person name="Robertson H.M."/>
            <person name="Bork P."/>
            <person name="Koonin E.V."/>
            <person name="Zdobnov E.M."/>
            <person name="Grigoriev I.V."/>
            <person name="Lynch M."/>
            <person name="Boore J.L."/>
        </authorList>
    </citation>
    <scope>NUCLEOTIDE SEQUENCE [LARGE SCALE GENOMIC DNA]</scope>
</reference>
<dbReference type="KEGG" id="dpx:DAPPUDRAFT_117876"/>
<organism evidence="1 2">
    <name type="scientific">Daphnia pulex</name>
    <name type="common">Water flea</name>
    <dbReference type="NCBI Taxonomy" id="6669"/>
    <lineage>
        <taxon>Eukaryota</taxon>
        <taxon>Metazoa</taxon>
        <taxon>Ecdysozoa</taxon>
        <taxon>Arthropoda</taxon>
        <taxon>Crustacea</taxon>
        <taxon>Branchiopoda</taxon>
        <taxon>Diplostraca</taxon>
        <taxon>Cladocera</taxon>
        <taxon>Anomopoda</taxon>
        <taxon>Daphniidae</taxon>
        <taxon>Daphnia</taxon>
    </lineage>
</organism>
<dbReference type="Proteomes" id="UP000000305">
    <property type="component" value="Unassembled WGS sequence"/>
</dbReference>
<dbReference type="GO" id="GO:0005634">
    <property type="term" value="C:nucleus"/>
    <property type="evidence" value="ECO:0000318"/>
    <property type="project" value="GO_Central"/>
</dbReference>
<name>E9HU09_DAPPU</name>
<dbReference type="AlphaFoldDB" id="E9HU09"/>
<proteinExistence type="predicted"/>
<sequence length="461" mass="50888">MAVVETVEHAVNLSVREYFFVKFYENTALETELSEYLKECSLISHGLSVKDTRGIAYSFAVANQISIPDNWKKHERGSEDWFSNFLKGNKSLSFRKPEATSQARAADCNKPVGIQFFNNLSMQMTKHRFKPYEIWNCDETNDPTVNQPPKVQQTVSVERGVNVTMLAFVNAAGGCAPPVFVFPRKKVYPSQNVYASLVHFHSFVKSSKEKPVLLIMDNGIVLLTLPPHCSHVLQPLDVTVFDPFKKAIGECQNDWLFQNPGGRISIKEIAALSRRPFQHTFTPDKIIKGFVTTGICPFSRFAIPDARYAPSFVTNRPAPTDDAVSSTPPPESAIALLIDSGTETIPVDATTTAVLPINAATAALPIEMGTPAVLPMYSGTQASQSMLTNTPVVLPREIRPLPQVPQNTQTAPVPAVLPMYSGTPASQSMLTNTRIVLPKELRPLLRVPQNTPTGPWPRSNR</sequence>